<feature type="transmembrane region" description="Helical" evidence="1">
    <location>
        <begin position="41"/>
        <end position="63"/>
    </location>
</feature>
<name>A0A183HRI7_9BILA</name>
<feature type="domain" description="DUF7802" evidence="2">
    <location>
        <begin position="5"/>
        <end position="217"/>
    </location>
</feature>
<feature type="transmembrane region" description="Helical" evidence="1">
    <location>
        <begin position="7"/>
        <end position="35"/>
    </location>
</feature>
<organism evidence="5">
    <name type="scientific">Onchocerca flexuosa</name>
    <dbReference type="NCBI Taxonomy" id="387005"/>
    <lineage>
        <taxon>Eukaryota</taxon>
        <taxon>Metazoa</taxon>
        <taxon>Ecdysozoa</taxon>
        <taxon>Nematoda</taxon>
        <taxon>Chromadorea</taxon>
        <taxon>Rhabditida</taxon>
        <taxon>Spirurina</taxon>
        <taxon>Spiruromorpha</taxon>
        <taxon>Filarioidea</taxon>
        <taxon>Onchocercidae</taxon>
        <taxon>Onchocerca</taxon>
    </lineage>
</organism>
<sequence length="224" mass="25645">ETIFRFVAEFLCVVGAALLALCFATLQYVIFFHILQDIFRIHSAFSLAFLLIIYAAIALKALLSSRMEYDLYNIGKNILKSFILSYISVKKDQLVEVRLNKKHIHVLAELSGIVTIHFLLHMLLAMFSIPENIVSEGIYQAIGPCDEVEQIFSPFGLILYRKKYFCVEQQQQKLFDFHCIPGGQLSGTIGSEPLMYYAICGTSFLERTEYITFIWFILTDLLSL</sequence>
<keyword evidence="1" id="KW-0472">Membrane</keyword>
<dbReference type="Pfam" id="PF25085">
    <property type="entry name" value="DUF7802"/>
    <property type="match status" value="1"/>
</dbReference>
<keyword evidence="1" id="KW-0812">Transmembrane</keyword>
<keyword evidence="4" id="KW-1185">Reference proteome</keyword>
<keyword evidence="1" id="KW-1133">Transmembrane helix</keyword>
<evidence type="ECO:0000313" key="5">
    <source>
        <dbReference type="WBParaSite" id="OFLC_0001009801-mRNA-1"/>
    </source>
</evidence>
<dbReference type="WBParaSite" id="OFLC_0001009801-mRNA-1">
    <property type="protein sequence ID" value="OFLC_0001009801-mRNA-1"/>
    <property type="gene ID" value="OFLC_0001009801"/>
</dbReference>
<evidence type="ECO:0000313" key="4">
    <source>
        <dbReference type="Proteomes" id="UP000267606"/>
    </source>
</evidence>
<dbReference type="PANTHER" id="PTHR35982">
    <property type="entry name" value="AGAP005361-PA"/>
    <property type="match status" value="1"/>
</dbReference>
<proteinExistence type="predicted"/>
<dbReference type="PANTHER" id="PTHR35982:SF1">
    <property type="entry name" value="SPIROCYCLASE, AVEC FAMILY"/>
    <property type="match status" value="1"/>
</dbReference>
<dbReference type="Proteomes" id="UP000267606">
    <property type="component" value="Unassembled WGS sequence"/>
</dbReference>
<reference evidence="3 4" key="2">
    <citation type="submission" date="2018-11" db="EMBL/GenBank/DDBJ databases">
        <authorList>
            <consortium name="Pathogen Informatics"/>
        </authorList>
    </citation>
    <scope>NUCLEOTIDE SEQUENCE [LARGE SCALE GENOMIC DNA]</scope>
</reference>
<protein>
    <submittedName>
        <fullName evidence="5">Conserved plasma membrane protein</fullName>
    </submittedName>
</protein>
<evidence type="ECO:0000259" key="2">
    <source>
        <dbReference type="Pfam" id="PF25085"/>
    </source>
</evidence>
<dbReference type="AlphaFoldDB" id="A0A183HRI7"/>
<accession>A0A183HRI7</accession>
<evidence type="ECO:0000256" key="1">
    <source>
        <dbReference type="SAM" id="Phobius"/>
    </source>
</evidence>
<gene>
    <name evidence="3" type="ORF">OFLC_LOCUS10103</name>
</gene>
<feature type="transmembrane region" description="Helical" evidence="1">
    <location>
        <begin position="106"/>
        <end position="129"/>
    </location>
</feature>
<dbReference type="InterPro" id="IPR056704">
    <property type="entry name" value="DUF7802"/>
</dbReference>
<reference evidence="5" key="1">
    <citation type="submission" date="2016-06" db="UniProtKB">
        <authorList>
            <consortium name="WormBaseParasite"/>
        </authorList>
    </citation>
    <scope>IDENTIFICATION</scope>
</reference>
<dbReference type="EMBL" id="UZAJ01013127">
    <property type="protein sequence ID" value="VDO65842.1"/>
    <property type="molecule type" value="Genomic_DNA"/>
</dbReference>
<evidence type="ECO:0000313" key="3">
    <source>
        <dbReference type="EMBL" id="VDO65842.1"/>
    </source>
</evidence>